<accession>A0ABD1L5N3</accession>
<keyword evidence="3" id="KW-1185">Reference proteome</keyword>
<comment type="caution">
    <text evidence="2">The sequence shown here is derived from an EMBL/GenBank/DDBJ whole genome shotgun (WGS) entry which is preliminary data.</text>
</comment>
<evidence type="ECO:0000313" key="3">
    <source>
        <dbReference type="Proteomes" id="UP001603857"/>
    </source>
</evidence>
<reference evidence="2 3" key="1">
    <citation type="submission" date="2024-08" db="EMBL/GenBank/DDBJ databases">
        <title>Insights into the chromosomal genome structure of Flemingia macrophylla.</title>
        <authorList>
            <person name="Ding Y."/>
            <person name="Zhao Y."/>
            <person name="Bi W."/>
            <person name="Wu M."/>
            <person name="Zhao G."/>
            <person name="Gong Y."/>
            <person name="Li W."/>
            <person name="Zhang P."/>
        </authorList>
    </citation>
    <scope>NUCLEOTIDE SEQUENCE [LARGE SCALE GENOMIC DNA]</scope>
    <source>
        <strain evidence="2">DYQJB</strain>
        <tissue evidence="2">Leaf</tissue>
    </source>
</reference>
<name>A0ABD1L5N3_9FABA</name>
<dbReference type="EMBL" id="JBGMDY010000011">
    <property type="protein sequence ID" value="KAL2318678.1"/>
    <property type="molecule type" value="Genomic_DNA"/>
</dbReference>
<organism evidence="2 3">
    <name type="scientific">Flemingia macrophylla</name>
    <dbReference type="NCBI Taxonomy" id="520843"/>
    <lineage>
        <taxon>Eukaryota</taxon>
        <taxon>Viridiplantae</taxon>
        <taxon>Streptophyta</taxon>
        <taxon>Embryophyta</taxon>
        <taxon>Tracheophyta</taxon>
        <taxon>Spermatophyta</taxon>
        <taxon>Magnoliopsida</taxon>
        <taxon>eudicotyledons</taxon>
        <taxon>Gunneridae</taxon>
        <taxon>Pentapetalae</taxon>
        <taxon>rosids</taxon>
        <taxon>fabids</taxon>
        <taxon>Fabales</taxon>
        <taxon>Fabaceae</taxon>
        <taxon>Papilionoideae</taxon>
        <taxon>50 kb inversion clade</taxon>
        <taxon>NPAAA clade</taxon>
        <taxon>indigoferoid/millettioid clade</taxon>
        <taxon>Phaseoleae</taxon>
        <taxon>Flemingia</taxon>
    </lineage>
</organism>
<dbReference type="Proteomes" id="UP001603857">
    <property type="component" value="Unassembled WGS sequence"/>
</dbReference>
<evidence type="ECO:0000313" key="2">
    <source>
        <dbReference type="EMBL" id="KAL2318678.1"/>
    </source>
</evidence>
<keyword evidence="1" id="KW-0812">Transmembrane</keyword>
<proteinExistence type="predicted"/>
<evidence type="ECO:0000256" key="1">
    <source>
        <dbReference type="SAM" id="Phobius"/>
    </source>
</evidence>
<sequence>MDDAHMPLDPFQKLQELEKCQKLFSPMFLCSSLSSLLSKFSIIAFGFAITTY</sequence>
<feature type="transmembrane region" description="Helical" evidence="1">
    <location>
        <begin position="23"/>
        <end position="49"/>
    </location>
</feature>
<keyword evidence="1" id="KW-1133">Transmembrane helix</keyword>
<protein>
    <submittedName>
        <fullName evidence="2">Uncharacterized protein</fullName>
    </submittedName>
</protein>
<keyword evidence="1" id="KW-0472">Membrane</keyword>
<dbReference type="AlphaFoldDB" id="A0ABD1L5N3"/>
<gene>
    <name evidence="2" type="ORF">Fmac_032554</name>
</gene>